<dbReference type="KEGG" id="cja:CJA_3630"/>
<dbReference type="PANTHER" id="PTHR43747">
    <property type="entry name" value="FAD-BINDING PROTEIN"/>
    <property type="match status" value="1"/>
</dbReference>
<accession>B3PH35</accession>
<dbReference type="Proteomes" id="UP000001036">
    <property type="component" value="Chromosome"/>
</dbReference>
<evidence type="ECO:0000256" key="1">
    <source>
        <dbReference type="PIRSR" id="PIRSR011396-1"/>
    </source>
</evidence>
<dbReference type="GO" id="GO:0004497">
    <property type="term" value="F:monooxygenase activity"/>
    <property type="evidence" value="ECO:0007669"/>
    <property type="project" value="InterPro"/>
</dbReference>
<proteinExistence type="predicted"/>
<dbReference type="InterPro" id="IPR033856">
    <property type="entry name" value="Trp_halogen"/>
</dbReference>
<feature type="binding site" evidence="2">
    <location>
        <position position="341"/>
    </location>
    <ligand>
        <name>L-tryptophan</name>
        <dbReference type="ChEBI" id="CHEBI:57912"/>
    </ligand>
</feature>
<feature type="binding site" evidence="2">
    <location>
        <begin position="18"/>
        <end position="21"/>
    </location>
    <ligand>
        <name>FAD</name>
        <dbReference type="ChEBI" id="CHEBI:57692"/>
    </ligand>
</feature>
<name>B3PH35_CELJU</name>
<evidence type="ECO:0000313" key="4">
    <source>
        <dbReference type="Proteomes" id="UP000001036"/>
    </source>
</evidence>
<dbReference type="STRING" id="498211.CJA_3630"/>
<organism evidence="3 4">
    <name type="scientific">Cellvibrio japonicus (strain Ueda107)</name>
    <name type="common">Pseudomonas fluorescens subsp. cellulosa</name>
    <dbReference type="NCBI Taxonomy" id="498211"/>
    <lineage>
        <taxon>Bacteria</taxon>
        <taxon>Pseudomonadati</taxon>
        <taxon>Pseudomonadota</taxon>
        <taxon>Gammaproteobacteria</taxon>
        <taxon>Cellvibrionales</taxon>
        <taxon>Cellvibrionaceae</taxon>
        <taxon>Cellvibrio</taxon>
    </lineage>
</organism>
<sequence length="502" mass="56786">MSPEPLSPRKLHIVIAGGGTAGWCAAAALSQQLMPLADITLVESDALGTIGVGEASIPPMKAFHRLAGVDEQAFMRATHATFKIGIQFEHWTRPGDSYIHSFGRLGKSAWMADFHHVWLHAKALGLDVKLDDYCLELKAALNGKFVLSDAMPLNYAYHLDATAYARFLRDLCAQRGVKRIEGLIEQVQQHADSGHITHLVLENGQAIAGDFFIDCTGFRALLIGNTLKVAYEDWSRWLPANRAVAIQSELNTPPMPYTRSIAREAGWQWHIPLQHRAGNGLVYCSDYLSDEAAQDRLLHHLPGKPTSALRKIPFQTGYRTEQWNKNCLSLGLSSGFLEPLESTSIYLMMIGITRFIKQFPFDGIAQATIDQFNTVSREEFEHIRDFIFLHYYLNERQDSPYWADYRRRPVPESLQHRMDLFRTTGLAFPPSGDLFTVDSWVQVTLGQHLWPTSYHPIGRMVSDEHLIQSLNNYKNTITRQVDEMPHHAEFIAHYCAADEQPM</sequence>
<dbReference type="Pfam" id="PF04820">
    <property type="entry name" value="Trp_halogenase"/>
    <property type="match status" value="1"/>
</dbReference>
<dbReference type="GO" id="GO:0000166">
    <property type="term" value="F:nucleotide binding"/>
    <property type="evidence" value="ECO:0007669"/>
    <property type="project" value="UniProtKB-KW"/>
</dbReference>
<dbReference type="SUPFAM" id="SSF51905">
    <property type="entry name" value="FAD/NAD(P)-binding domain"/>
    <property type="match status" value="1"/>
</dbReference>
<dbReference type="RefSeq" id="WP_012489205.1">
    <property type="nucleotide sequence ID" value="NC_010995.1"/>
</dbReference>
<dbReference type="InterPro" id="IPR006905">
    <property type="entry name" value="Flavin_halogenase"/>
</dbReference>
<gene>
    <name evidence="3" type="ordered locus">CJA_3630</name>
</gene>
<evidence type="ECO:0000256" key="2">
    <source>
        <dbReference type="PIRSR" id="PIRSR011396-2"/>
    </source>
</evidence>
<dbReference type="Gene3D" id="3.50.50.60">
    <property type="entry name" value="FAD/NAD(P)-binding domain"/>
    <property type="match status" value="1"/>
</dbReference>
<keyword evidence="2" id="KW-0285">Flavoprotein</keyword>
<feature type="binding site" evidence="2">
    <location>
        <position position="332"/>
    </location>
    <ligand>
        <name>FAD</name>
        <dbReference type="ChEBI" id="CHEBI:57692"/>
    </ligand>
</feature>
<feature type="active site" evidence="1">
    <location>
        <position position="83"/>
    </location>
</feature>
<keyword evidence="2" id="KW-0547">Nucleotide-binding</keyword>
<feature type="binding site" evidence="2">
    <location>
        <position position="83"/>
    </location>
    <ligand>
        <name>7-chloro-L-tryptophan</name>
        <dbReference type="ChEBI" id="CHEBI:58713"/>
    </ligand>
</feature>
<dbReference type="EMBL" id="CP000934">
    <property type="protein sequence ID" value="ACE83082.1"/>
    <property type="molecule type" value="Genomic_DNA"/>
</dbReference>
<protein>
    <submittedName>
        <fullName evidence="3">Tryptophan halogenase</fullName>
    </submittedName>
</protein>
<evidence type="ECO:0000313" key="3">
    <source>
        <dbReference type="EMBL" id="ACE83082.1"/>
    </source>
</evidence>
<dbReference type="OrthoDB" id="6278312at2"/>
<dbReference type="InterPro" id="IPR050816">
    <property type="entry name" value="Flavin-dep_Halogenase_NPB"/>
</dbReference>
<dbReference type="InterPro" id="IPR036188">
    <property type="entry name" value="FAD/NAD-bd_sf"/>
</dbReference>
<dbReference type="HOGENOM" id="CLU_022247_1_0_6"/>
<feature type="binding site" evidence="2">
    <location>
        <position position="345"/>
    </location>
    <ligand>
        <name>FAD</name>
        <dbReference type="ChEBI" id="CHEBI:57692"/>
    </ligand>
</feature>
<keyword evidence="2" id="KW-0274">FAD</keyword>
<dbReference type="PIRSF" id="PIRSF011396">
    <property type="entry name" value="Trp_halogenase"/>
    <property type="match status" value="1"/>
</dbReference>
<dbReference type="AlphaFoldDB" id="B3PH35"/>
<dbReference type="PANTHER" id="PTHR43747:SF4">
    <property type="entry name" value="FLAVIN-DEPENDENT TRYPTOPHAN HALOGENASE"/>
    <property type="match status" value="1"/>
</dbReference>
<reference evidence="3 4" key="1">
    <citation type="journal article" date="2008" name="J. Bacteriol.">
        <title>Insights into plant cell wall degradation from the genome sequence of the soil bacterium Cellvibrio japonicus.</title>
        <authorList>
            <person name="Deboy R.T."/>
            <person name="Mongodin E.F."/>
            <person name="Fouts D.E."/>
            <person name="Tailford L.E."/>
            <person name="Khouri H."/>
            <person name="Emerson J.B."/>
            <person name="Mohamoud Y."/>
            <person name="Watkins K."/>
            <person name="Henrissat B."/>
            <person name="Gilbert H.J."/>
            <person name="Nelson K.E."/>
        </authorList>
    </citation>
    <scope>NUCLEOTIDE SEQUENCE [LARGE SCALE GENOMIC DNA]</scope>
    <source>
        <strain evidence="3 4">Ueda107</strain>
    </source>
</reference>
<keyword evidence="4" id="KW-1185">Reference proteome</keyword>
<dbReference type="eggNOG" id="COG0665">
    <property type="taxonomic scope" value="Bacteria"/>
</dbReference>